<accession>Q06Q04</accession>
<dbReference type="PANTHER" id="PTHR35813">
    <property type="entry name" value="INNER MEMBRANE PROTEIN YBAN"/>
    <property type="match status" value="1"/>
</dbReference>
<evidence type="ECO:0000313" key="3">
    <source>
        <dbReference type="EMBL" id="ABG89163.1"/>
    </source>
</evidence>
<evidence type="ECO:0000256" key="2">
    <source>
        <dbReference type="SAM" id="Phobius"/>
    </source>
</evidence>
<name>Q06Q04_MANHA</name>
<sequence length="133" mass="15491">MRFIINNLIIMKYLYIICGFICIGLGIIGAVLPGLPTTPFLLLALFCFTKGSERIRQWFIQTKLYKKYLQEYDEKRAMTMKQKITILAISFPFTLFAFFALPHIGGKIALVVLVIIQYWYFFCKMKTLEPENA</sequence>
<dbReference type="InterPro" id="IPR007401">
    <property type="entry name" value="DUF454"/>
</dbReference>
<keyword evidence="2" id="KW-1133">Transmembrane helix</keyword>
<organism evidence="3">
    <name type="scientific">Mannheimia haemolytica</name>
    <name type="common">Pasteurella haemolytica</name>
    <dbReference type="NCBI Taxonomy" id="75985"/>
    <lineage>
        <taxon>Bacteria</taxon>
        <taxon>Pseudomonadati</taxon>
        <taxon>Pseudomonadota</taxon>
        <taxon>Gammaproteobacteria</taxon>
        <taxon>Pasteurellales</taxon>
        <taxon>Pasteurellaceae</taxon>
        <taxon>Mannheimia</taxon>
    </lineage>
</organism>
<feature type="transmembrane region" description="Helical" evidence="2">
    <location>
        <begin position="12"/>
        <end position="32"/>
    </location>
</feature>
<keyword evidence="1" id="KW-0997">Cell inner membrane</keyword>
<dbReference type="Pfam" id="PF04304">
    <property type="entry name" value="DUF454"/>
    <property type="match status" value="1"/>
</dbReference>
<feature type="transmembrane region" description="Helical" evidence="2">
    <location>
        <begin position="107"/>
        <end position="123"/>
    </location>
</feature>
<keyword evidence="2" id="KW-0812">Transmembrane</keyword>
<protein>
    <recommendedName>
        <fullName evidence="1">Inner membrane protein</fullName>
    </recommendedName>
</protein>
<dbReference type="EMBL" id="DQ680206">
    <property type="protein sequence ID" value="ABG89163.1"/>
    <property type="molecule type" value="Genomic_DNA"/>
</dbReference>
<keyword evidence="1" id="KW-1003">Cell membrane</keyword>
<reference evidence="3" key="1">
    <citation type="journal article" date="2007" name="Vet. Microbiol.">
        <title>The response of Mannheimia haemolytica to iron limitation: implications for the acquisition of iron in the bovine lung.</title>
        <authorList>
            <person name="Roehrig S.C."/>
            <person name="Tran H.Q."/>
            <person name="Spehr V."/>
            <person name="Gunkel N."/>
            <person name="Selzer P.M."/>
            <person name="Ullrich H.J."/>
        </authorList>
    </citation>
    <scope>NUCLEOTIDE SEQUENCE</scope>
    <source>
        <strain evidence="3">A1</strain>
    </source>
</reference>
<dbReference type="PIRSF" id="PIRSF016789">
    <property type="entry name" value="DUF454"/>
    <property type="match status" value="1"/>
</dbReference>
<evidence type="ECO:0000256" key="1">
    <source>
        <dbReference type="PIRNR" id="PIRNR016789"/>
    </source>
</evidence>
<gene>
    <name evidence="3" type="ORF">mh0368</name>
</gene>
<dbReference type="GO" id="GO:0005886">
    <property type="term" value="C:plasma membrane"/>
    <property type="evidence" value="ECO:0007669"/>
    <property type="project" value="UniProtKB-SubCell"/>
</dbReference>
<dbReference type="AlphaFoldDB" id="Q06Q04"/>
<keyword evidence="1 2" id="KW-0472">Membrane</keyword>
<comment type="subcellular location">
    <subcellularLocation>
        <location evidence="1">Cell inner membrane</location>
        <topology evidence="1">Multi-pass membrane protein</topology>
    </subcellularLocation>
</comment>
<proteinExistence type="predicted"/>
<dbReference type="PANTHER" id="PTHR35813:SF1">
    <property type="entry name" value="INNER MEMBRANE PROTEIN YBAN"/>
    <property type="match status" value="1"/>
</dbReference>